<dbReference type="PANTHER" id="PTHR35249">
    <property type="entry name" value="DYNEIN REGULATORY COMPLEX SUBUNIT 7"/>
    <property type="match status" value="1"/>
</dbReference>
<sequence length="645" mass="71490">MSSRESGISANVADILIKKLRDKRAQARELRIPPPTPTKQPSVRYSPELSVELQPGNETLDAMKQKLGVIDTCFPSYQAPPDTPETIEFPETYRTLSSKEKLVLLFAENFRRQYREKFPNRQPLVLAPVNECGVQKFVCTTLRPSVLLFPDLIGSWQDIAAFVADYIVYEPLVNQVNMLPFGTELDAVEQVLELHHLHGGHVRVAAGFEPLQELFTVFDGFDRVADVRNGYRSHHQCRCRLVIGIVRCFALGIVTIEVRRWRRTSGVTLLHHHGQQGWWRCGGRSCTTSRGTTIVTVATEKDVIQRFLRFDQLRRRAAATFQSTSRFRVLFGDIFAIFFILWCIVLLVVFVYTLRRCTTGPLAFCTLQILLLFVVVLLETFRIGRGCFHDHCRSVSFNITFLARQSSRFFLIHTLLGTFRAGHHSMFGATTVPRSLSTHRGRRHRRCRRRTAGWIVMISRTPFISIPDRISILATTGVMVGQIFRLCVTIVLSSCTSRSSAHVQIHRFVLEMGAQMVVQMVMVVIVERIDRTRGRALLVPAPPPPPPAAPPGISEAPNVLYHCQNQDEFFVSSGVSDGADDGGVGCGVLTSGGPTSGGGGVCGVCAADEPSVVCPWLGDPAPVAVSPIGGGGVGGLWLVARGSDE</sequence>
<organism evidence="3 4">
    <name type="scientific">Anopheles farauti</name>
    <dbReference type="NCBI Taxonomy" id="69004"/>
    <lineage>
        <taxon>Eukaryota</taxon>
        <taxon>Metazoa</taxon>
        <taxon>Ecdysozoa</taxon>
        <taxon>Arthropoda</taxon>
        <taxon>Hexapoda</taxon>
        <taxon>Insecta</taxon>
        <taxon>Pterygota</taxon>
        <taxon>Neoptera</taxon>
        <taxon>Endopterygota</taxon>
        <taxon>Diptera</taxon>
        <taxon>Nematocera</taxon>
        <taxon>Culicoidea</taxon>
        <taxon>Culicidae</taxon>
        <taxon>Anophelinae</taxon>
        <taxon>Anopheles</taxon>
    </lineage>
</organism>
<keyword evidence="2" id="KW-0472">Membrane</keyword>
<accession>A0A182QJG2</accession>
<keyword evidence="4" id="KW-1185">Reference proteome</keyword>
<dbReference type="Proteomes" id="UP000075886">
    <property type="component" value="Unassembled WGS sequence"/>
</dbReference>
<evidence type="ECO:0000313" key="4">
    <source>
        <dbReference type="Proteomes" id="UP000075886"/>
    </source>
</evidence>
<proteinExistence type="predicted"/>
<feature type="transmembrane region" description="Helical" evidence="2">
    <location>
        <begin position="330"/>
        <end position="354"/>
    </location>
</feature>
<dbReference type="STRING" id="69004.A0A182QJG2"/>
<feature type="region of interest" description="Disordered" evidence="1">
    <location>
        <begin position="25"/>
        <end position="46"/>
    </location>
</feature>
<dbReference type="PANTHER" id="PTHR35249:SF2">
    <property type="entry name" value="DYNEIN REGULATORY COMPLEX SUBUNIT 7"/>
    <property type="match status" value="1"/>
</dbReference>
<feature type="transmembrane region" description="Helical" evidence="2">
    <location>
        <begin position="360"/>
        <end position="378"/>
    </location>
</feature>
<reference evidence="3" key="2">
    <citation type="submission" date="2020-05" db="UniProtKB">
        <authorList>
            <consortium name="EnsemblMetazoa"/>
        </authorList>
    </citation>
    <scope>IDENTIFICATION</scope>
    <source>
        <strain evidence="3">FAR1</strain>
    </source>
</reference>
<dbReference type="InterPro" id="IPR033551">
    <property type="entry name" value="DRC7/lobo"/>
</dbReference>
<dbReference type="EMBL" id="AXCN02001468">
    <property type="status" value="NOT_ANNOTATED_CDS"/>
    <property type="molecule type" value="Genomic_DNA"/>
</dbReference>
<dbReference type="AlphaFoldDB" id="A0A182QJG2"/>
<dbReference type="GO" id="GO:0030317">
    <property type="term" value="P:flagellated sperm motility"/>
    <property type="evidence" value="ECO:0007669"/>
    <property type="project" value="TreeGrafter"/>
</dbReference>
<keyword evidence="2" id="KW-1133">Transmembrane helix</keyword>
<evidence type="ECO:0000256" key="2">
    <source>
        <dbReference type="SAM" id="Phobius"/>
    </source>
</evidence>
<dbReference type="VEuPathDB" id="VectorBase:AFAF011455"/>
<protein>
    <submittedName>
        <fullName evidence="3">Uncharacterized protein</fullName>
    </submittedName>
</protein>
<evidence type="ECO:0000313" key="3">
    <source>
        <dbReference type="EnsemblMetazoa" id="AFAF011455-PA"/>
    </source>
</evidence>
<dbReference type="EnsemblMetazoa" id="AFAF011455-RA">
    <property type="protein sequence ID" value="AFAF011455-PA"/>
    <property type="gene ID" value="AFAF011455"/>
</dbReference>
<dbReference type="GO" id="GO:0031514">
    <property type="term" value="C:motile cilium"/>
    <property type="evidence" value="ECO:0007669"/>
    <property type="project" value="TreeGrafter"/>
</dbReference>
<evidence type="ECO:0000256" key="1">
    <source>
        <dbReference type="SAM" id="MobiDB-lite"/>
    </source>
</evidence>
<reference evidence="4" key="1">
    <citation type="submission" date="2014-01" db="EMBL/GenBank/DDBJ databases">
        <title>The Genome Sequence of Anopheles farauti FAR1 (V2).</title>
        <authorList>
            <consortium name="The Broad Institute Genomics Platform"/>
            <person name="Neafsey D.E."/>
            <person name="Besansky N."/>
            <person name="Howell P."/>
            <person name="Walton C."/>
            <person name="Young S.K."/>
            <person name="Zeng Q."/>
            <person name="Gargeya S."/>
            <person name="Fitzgerald M."/>
            <person name="Haas B."/>
            <person name="Abouelleil A."/>
            <person name="Allen A.W."/>
            <person name="Alvarado L."/>
            <person name="Arachchi H.M."/>
            <person name="Berlin A.M."/>
            <person name="Chapman S.B."/>
            <person name="Gainer-Dewar J."/>
            <person name="Goldberg J."/>
            <person name="Griggs A."/>
            <person name="Gujja S."/>
            <person name="Hansen M."/>
            <person name="Howarth C."/>
            <person name="Imamovic A."/>
            <person name="Ireland A."/>
            <person name="Larimer J."/>
            <person name="McCowan C."/>
            <person name="Murphy C."/>
            <person name="Pearson M."/>
            <person name="Poon T.W."/>
            <person name="Priest M."/>
            <person name="Roberts A."/>
            <person name="Saif S."/>
            <person name="Shea T."/>
            <person name="Sisk P."/>
            <person name="Sykes S."/>
            <person name="Wortman J."/>
            <person name="Nusbaum C."/>
            <person name="Birren B."/>
        </authorList>
    </citation>
    <scope>NUCLEOTIDE SEQUENCE [LARGE SCALE GENOMIC DNA]</scope>
    <source>
        <strain evidence="4">FAR1</strain>
    </source>
</reference>
<name>A0A182QJG2_9DIPT</name>
<keyword evidence="2" id="KW-0812">Transmembrane</keyword>